<protein>
    <recommendedName>
        <fullName evidence="3">DDE Tnp4 domain-containing protein</fullName>
    </recommendedName>
</protein>
<dbReference type="EMBL" id="NBNE01016153">
    <property type="protein sequence ID" value="OWY93400.1"/>
    <property type="molecule type" value="Genomic_DNA"/>
</dbReference>
<dbReference type="PANTHER" id="PTHR48471">
    <property type="entry name" value="DDE TNP4 DOMAIN-CONTAINING PROTEIN"/>
    <property type="match status" value="1"/>
</dbReference>
<comment type="caution">
    <text evidence="1">The sequence shown here is derived from an EMBL/GenBank/DDBJ whole genome shotgun (WGS) entry which is preliminary data.</text>
</comment>
<name>A0A225UKD2_9STRA</name>
<gene>
    <name evidence="1" type="ORF">PHMEG_00037222</name>
</gene>
<feature type="non-terminal residue" evidence="1">
    <location>
        <position position="1"/>
    </location>
</feature>
<dbReference type="OrthoDB" id="114177at2759"/>
<proteinExistence type="predicted"/>
<evidence type="ECO:0008006" key="3">
    <source>
        <dbReference type="Google" id="ProtNLM"/>
    </source>
</evidence>
<reference evidence="2" key="1">
    <citation type="submission" date="2017-03" db="EMBL/GenBank/DDBJ databases">
        <title>Phytopthora megakarya and P. palmivora, two closely related causual agents of cacao black pod achieved similar genome size and gene model numbers by different mechanisms.</title>
        <authorList>
            <person name="Ali S."/>
            <person name="Shao J."/>
            <person name="Larry D.J."/>
            <person name="Kronmiller B."/>
            <person name="Shen D."/>
            <person name="Strem M.D."/>
            <person name="Melnick R.L."/>
            <person name="Guiltinan M.J."/>
            <person name="Tyler B.M."/>
            <person name="Meinhardt L.W."/>
            <person name="Bailey B.A."/>
        </authorList>
    </citation>
    <scope>NUCLEOTIDE SEQUENCE [LARGE SCALE GENOMIC DNA]</scope>
    <source>
        <strain evidence="2">zdho120</strain>
    </source>
</reference>
<keyword evidence="2" id="KW-1185">Reference proteome</keyword>
<sequence>TGTLCFSADGLIVWAKHNCTGSWNDGDMSLVFRRCLMDRELNPDQRFGVVADSAFPCSDEMTGRILTPCKNDSGVASCFRTRRRPDQRTCSGSFEA</sequence>
<evidence type="ECO:0000313" key="1">
    <source>
        <dbReference type="EMBL" id="OWY93400.1"/>
    </source>
</evidence>
<evidence type="ECO:0000313" key="2">
    <source>
        <dbReference type="Proteomes" id="UP000198211"/>
    </source>
</evidence>
<dbReference type="PANTHER" id="PTHR48471:SF1">
    <property type="entry name" value="DDE TNP4 DOMAIN-CONTAINING PROTEIN"/>
    <property type="match status" value="1"/>
</dbReference>
<dbReference type="AlphaFoldDB" id="A0A225UKD2"/>
<organism evidence="1 2">
    <name type="scientific">Phytophthora megakarya</name>
    <dbReference type="NCBI Taxonomy" id="4795"/>
    <lineage>
        <taxon>Eukaryota</taxon>
        <taxon>Sar</taxon>
        <taxon>Stramenopiles</taxon>
        <taxon>Oomycota</taxon>
        <taxon>Peronosporomycetes</taxon>
        <taxon>Peronosporales</taxon>
        <taxon>Peronosporaceae</taxon>
        <taxon>Phytophthora</taxon>
    </lineage>
</organism>
<accession>A0A225UKD2</accession>
<dbReference type="Proteomes" id="UP000198211">
    <property type="component" value="Unassembled WGS sequence"/>
</dbReference>